<sequence length="131" mass="15042">MGNINKRFKEAVELMAGSQINYANKVGSSPQVINGYCCNKGIGILTLKRLLELYPDVNTNYIITGKGDIITQKEHTDIEYLKKELEQSYSEIDNLKQKINLLSKENEMLYKRIINLKIENRTLQSESKVED</sequence>
<reference evidence="2" key="1">
    <citation type="submission" date="2020-10" db="EMBL/GenBank/DDBJ databases">
        <authorList>
            <person name="Gilroy R."/>
        </authorList>
    </citation>
    <scope>NUCLEOTIDE SEQUENCE</scope>
    <source>
        <strain evidence="2">CHK158-818</strain>
    </source>
</reference>
<evidence type="ECO:0000256" key="1">
    <source>
        <dbReference type="SAM" id="Coils"/>
    </source>
</evidence>
<gene>
    <name evidence="2" type="ORF">IAB03_02320</name>
</gene>
<evidence type="ECO:0000313" key="2">
    <source>
        <dbReference type="EMBL" id="HIU54627.1"/>
    </source>
</evidence>
<name>A0A9D1M6X0_9BACT</name>
<protein>
    <recommendedName>
        <fullName evidence="4">HTH cro/C1-type domain-containing protein</fullName>
    </recommendedName>
</protein>
<feature type="coiled-coil region" evidence="1">
    <location>
        <begin position="78"/>
        <end position="126"/>
    </location>
</feature>
<organism evidence="2 3">
    <name type="scientific">Candidatus Gallibacteroides avistercoris</name>
    <dbReference type="NCBI Taxonomy" id="2840833"/>
    <lineage>
        <taxon>Bacteria</taxon>
        <taxon>Pseudomonadati</taxon>
        <taxon>Bacteroidota</taxon>
        <taxon>Bacteroidia</taxon>
        <taxon>Bacteroidales</taxon>
        <taxon>Bacteroidaceae</taxon>
        <taxon>Bacteroidaceae incertae sedis</taxon>
        <taxon>Candidatus Gallibacteroides</taxon>
    </lineage>
</organism>
<evidence type="ECO:0008006" key="4">
    <source>
        <dbReference type="Google" id="ProtNLM"/>
    </source>
</evidence>
<evidence type="ECO:0000313" key="3">
    <source>
        <dbReference type="Proteomes" id="UP000824112"/>
    </source>
</evidence>
<proteinExistence type="predicted"/>
<keyword evidence="1" id="KW-0175">Coiled coil</keyword>
<dbReference type="Gene3D" id="1.20.5.170">
    <property type="match status" value="1"/>
</dbReference>
<dbReference type="AlphaFoldDB" id="A0A9D1M6X0"/>
<dbReference type="EMBL" id="DVNA01000052">
    <property type="protein sequence ID" value="HIU54627.1"/>
    <property type="molecule type" value="Genomic_DNA"/>
</dbReference>
<comment type="caution">
    <text evidence="2">The sequence shown here is derived from an EMBL/GenBank/DDBJ whole genome shotgun (WGS) entry which is preliminary data.</text>
</comment>
<accession>A0A9D1M6X0</accession>
<dbReference type="Proteomes" id="UP000824112">
    <property type="component" value="Unassembled WGS sequence"/>
</dbReference>
<reference evidence="2" key="2">
    <citation type="journal article" date="2021" name="PeerJ">
        <title>Extensive microbial diversity within the chicken gut microbiome revealed by metagenomics and culture.</title>
        <authorList>
            <person name="Gilroy R."/>
            <person name="Ravi A."/>
            <person name="Getino M."/>
            <person name="Pursley I."/>
            <person name="Horton D.L."/>
            <person name="Alikhan N.F."/>
            <person name="Baker D."/>
            <person name="Gharbi K."/>
            <person name="Hall N."/>
            <person name="Watson M."/>
            <person name="Adriaenssens E.M."/>
            <person name="Foster-Nyarko E."/>
            <person name="Jarju S."/>
            <person name="Secka A."/>
            <person name="Antonio M."/>
            <person name="Oren A."/>
            <person name="Chaudhuri R.R."/>
            <person name="La Ragione R."/>
            <person name="Hildebrand F."/>
            <person name="Pallen M.J."/>
        </authorList>
    </citation>
    <scope>NUCLEOTIDE SEQUENCE</scope>
    <source>
        <strain evidence="2">CHK158-818</strain>
    </source>
</reference>